<dbReference type="InterPro" id="IPR043502">
    <property type="entry name" value="DNA/RNA_pol_sf"/>
</dbReference>
<keyword evidence="2" id="KW-1185">Reference proteome</keyword>
<dbReference type="AlphaFoldDB" id="A0A914VWH3"/>
<reference evidence="3" key="1">
    <citation type="submission" date="2022-11" db="UniProtKB">
        <authorList>
            <consortium name="WormBaseParasite"/>
        </authorList>
    </citation>
    <scope>IDENTIFICATION</scope>
</reference>
<proteinExistence type="predicted"/>
<feature type="domain" description="Reverse transcriptase" evidence="1">
    <location>
        <begin position="1"/>
        <end position="155"/>
    </location>
</feature>
<evidence type="ECO:0000313" key="2">
    <source>
        <dbReference type="Proteomes" id="UP000887566"/>
    </source>
</evidence>
<dbReference type="PANTHER" id="PTHR47027">
    <property type="entry name" value="REVERSE TRANSCRIPTASE DOMAIN-CONTAINING PROTEIN"/>
    <property type="match status" value="1"/>
</dbReference>
<dbReference type="Pfam" id="PF00078">
    <property type="entry name" value="RVT_1"/>
    <property type="match status" value="1"/>
</dbReference>
<dbReference type="PROSITE" id="PS50878">
    <property type="entry name" value="RT_POL"/>
    <property type="match status" value="1"/>
</dbReference>
<dbReference type="WBParaSite" id="PSAMB.scaffold2619size22185.g18520.t1">
    <property type="protein sequence ID" value="PSAMB.scaffold2619size22185.g18520.t1"/>
    <property type="gene ID" value="PSAMB.scaffold2619size22185.g18520"/>
</dbReference>
<dbReference type="PANTHER" id="PTHR47027:SF25">
    <property type="entry name" value="REVERSE TRANSCRIPTASE DOMAIN-CONTAINING PROTEIN"/>
    <property type="match status" value="1"/>
</dbReference>
<dbReference type="SUPFAM" id="SSF56672">
    <property type="entry name" value="DNA/RNA polymerases"/>
    <property type="match status" value="1"/>
</dbReference>
<name>A0A914VWH3_9BILA</name>
<dbReference type="InterPro" id="IPR000477">
    <property type="entry name" value="RT_dom"/>
</dbReference>
<sequence>MHLYEIPRKFIAAFQSLYHHSNCCIKTGTGHTEFFAIKTGVRQGCILSPFLFLVALDFVTRKALKGPSTGIDWDGQSHLINLDFTDNIALLAEDGYHLQEPTSNLLQEAANVGLRINAEKSKVMHVDTQVGVPKIRVNRQDLEEVERFTYLGNVTGWDGDTETDVKCWIGKASQQSSNKCATYGHPSPSC</sequence>
<organism evidence="2 3">
    <name type="scientific">Plectus sambesii</name>
    <dbReference type="NCBI Taxonomy" id="2011161"/>
    <lineage>
        <taxon>Eukaryota</taxon>
        <taxon>Metazoa</taxon>
        <taxon>Ecdysozoa</taxon>
        <taxon>Nematoda</taxon>
        <taxon>Chromadorea</taxon>
        <taxon>Plectida</taxon>
        <taxon>Plectina</taxon>
        <taxon>Plectoidea</taxon>
        <taxon>Plectidae</taxon>
        <taxon>Plectus</taxon>
    </lineage>
</organism>
<evidence type="ECO:0000259" key="1">
    <source>
        <dbReference type="PROSITE" id="PS50878"/>
    </source>
</evidence>
<dbReference type="Proteomes" id="UP000887566">
    <property type="component" value="Unplaced"/>
</dbReference>
<evidence type="ECO:0000313" key="3">
    <source>
        <dbReference type="WBParaSite" id="PSAMB.scaffold2619size22185.g18520.t1"/>
    </source>
</evidence>
<accession>A0A914VWH3</accession>
<protein>
    <submittedName>
        <fullName evidence="3">Reverse transcriptase domain-containing protein</fullName>
    </submittedName>
</protein>